<dbReference type="PRINTS" id="PR00114">
    <property type="entry name" value="STPHPHTASE"/>
</dbReference>
<dbReference type="Pfam" id="PF00149">
    <property type="entry name" value="Metallophos"/>
    <property type="match status" value="1"/>
</dbReference>
<dbReference type="SUPFAM" id="SSF56300">
    <property type="entry name" value="Metallo-dependent phosphatases"/>
    <property type="match status" value="1"/>
</dbReference>
<reference evidence="6" key="1">
    <citation type="submission" date="2023-07" db="EMBL/GenBank/DDBJ databases">
        <authorList>
            <consortium name="AG Swart"/>
            <person name="Singh M."/>
            <person name="Singh A."/>
            <person name="Seah K."/>
            <person name="Emmerich C."/>
        </authorList>
    </citation>
    <scope>NUCLEOTIDE SEQUENCE</scope>
    <source>
        <strain evidence="6">DP1</strain>
    </source>
</reference>
<dbReference type="EC" id="3.1.3.16" evidence="4"/>
<keyword evidence="1" id="KW-0479">Metal-binding</keyword>
<dbReference type="InterPro" id="IPR029052">
    <property type="entry name" value="Metallo-depent_PP-like"/>
</dbReference>
<gene>
    <name evidence="6" type="ORF">ECRASSUSDP1_LOCUS18450</name>
</gene>
<name>A0AAD1XQR1_EUPCR</name>
<dbReference type="EMBL" id="CAMPGE010018673">
    <property type="protein sequence ID" value="CAI2377069.1"/>
    <property type="molecule type" value="Genomic_DNA"/>
</dbReference>
<dbReference type="SMART" id="SM00156">
    <property type="entry name" value="PP2Ac"/>
    <property type="match status" value="1"/>
</dbReference>
<evidence type="ECO:0000256" key="3">
    <source>
        <dbReference type="ARBA" id="ARBA00023211"/>
    </source>
</evidence>
<sequence length="304" mass="34708">MDDIDTYIETIKEGGILEENEVKALCDKSKEILMDENNIIQVSAPCNIVGDLHGQLHDLLELFRINGEPPDANYVFLGDYVDRGYNSVETIQLLLCLKVKFPRRIVLIRGNHETRQVTSVYGFYDEVVRKYGNANCWKLITEVFDCMSIAAIINDEVLCVHGGLSPEVETFDQIEMIDRFQEIPSSGSYCDLTWSDPTDETDSWGISPRGAGYLFGKSATSRFCYVNRIGFICRAHQLVLEGYQYWHDNQIMTVWSAPNYCYRCGNQAICLNFDEDLRKTINIFDAAPENKRAVPTESLIPYFL</sequence>
<feature type="domain" description="Serine/threonine specific protein phosphatases" evidence="5">
    <location>
        <begin position="108"/>
        <end position="113"/>
    </location>
</feature>
<keyword evidence="3" id="KW-0464">Manganese</keyword>
<dbReference type="GO" id="GO:0004722">
    <property type="term" value="F:protein serine/threonine phosphatase activity"/>
    <property type="evidence" value="ECO:0007669"/>
    <property type="project" value="UniProtKB-EC"/>
</dbReference>
<accession>A0AAD1XQR1</accession>
<dbReference type="PROSITE" id="PS00125">
    <property type="entry name" value="SER_THR_PHOSPHATASE"/>
    <property type="match status" value="1"/>
</dbReference>
<evidence type="ECO:0000313" key="6">
    <source>
        <dbReference type="EMBL" id="CAI2377069.1"/>
    </source>
</evidence>
<dbReference type="InterPro" id="IPR004843">
    <property type="entry name" value="Calcineurin-like_PHP"/>
</dbReference>
<comment type="caution">
    <text evidence="6">The sequence shown here is derived from an EMBL/GenBank/DDBJ whole genome shotgun (WGS) entry which is preliminary data.</text>
</comment>
<evidence type="ECO:0000256" key="1">
    <source>
        <dbReference type="ARBA" id="ARBA00022723"/>
    </source>
</evidence>
<dbReference type="PANTHER" id="PTHR45619">
    <property type="entry name" value="SERINE/THREONINE-PROTEIN PHOSPHATASE PP2A-RELATED"/>
    <property type="match status" value="1"/>
</dbReference>
<evidence type="ECO:0000256" key="4">
    <source>
        <dbReference type="RuleBase" id="RU004273"/>
    </source>
</evidence>
<evidence type="ECO:0000256" key="2">
    <source>
        <dbReference type="ARBA" id="ARBA00022801"/>
    </source>
</evidence>
<dbReference type="CDD" id="cd07415">
    <property type="entry name" value="MPP_PP2A_PP4_PP6"/>
    <property type="match status" value="1"/>
</dbReference>
<evidence type="ECO:0000259" key="5">
    <source>
        <dbReference type="PROSITE" id="PS00125"/>
    </source>
</evidence>
<dbReference type="InterPro" id="IPR047129">
    <property type="entry name" value="PPA2-like"/>
</dbReference>
<dbReference type="AlphaFoldDB" id="A0AAD1XQR1"/>
<dbReference type="InterPro" id="IPR006186">
    <property type="entry name" value="Ser/Thr-sp_prot-phosphatase"/>
</dbReference>
<comment type="similarity">
    <text evidence="4">Belongs to the PPP phosphatase family.</text>
</comment>
<dbReference type="GO" id="GO:0046872">
    <property type="term" value="F:metal ion binding"/>
    <property type="evidence" value="ECO:0007669"/>
    <property type="project" value="UniProtKB-KW"/>
</dbReference>
<proteinExistence type="inferred from homology"/>
<protein>
    <recommendedName>
        <fullName evidence="4">Serine/threonine-protein phosphatase</fullName>
        <ecNumber evidence="4">3.1.3.16</ecNumber>
    </recommendedName>
</protein>
<keyword evidence="7" id="KW-1185">Reference proteome</keyword>
<keyword evidence="2 4" id="KW-0378">Hydrolase</keyword>
<comment type="catalytic activity">
    <reaction evidence="4">
        <text>O-phospho-L-threonyl-[protein] + H2O = L-threonyl-[protein] + phosphate</text>
        <dbReference type="Rhea" id="RHEA:47004"/>
        <dbReference type="Rhea" id="RHEA-COMP:11060"/>
        <dbReference type="Rhea" id="RHEA-COMP:11605"/>
        <dbReference type="ChEBI" id="CHEBI:15377"/>
        <dbReference type="ChEBI" id="CHEBI:30013"/>
        <dbReference type="ChEBI" id="CHEBI:43474"/>
        <dbReference type="ChEBI" id="CHEBI:61977"/>
        <dbReference type="EC" id="3.1.3.16"/>
    </reaction>
</comment>
<evidence type="ECO:0000313" key="7">
    <source>
        <dbReference type="Proteomes" id="UP001295684"/>
    </source>
</evidence>
<dbReference type="Gene3D" id="3.60.21.10">
    <property type="match status" value="1"/>
</dbReference>
<dbReference type="Proteomes" id="UP001295684">
    <property type="component" value="Unassembled WGS sequence"/>
</dbReference>
<organism evidence="6 7">
    <name type="scientific">Euplotes crassus</name>
    <dbReference type="NCBI Taxonomy" id="5936"/>
    <lineage>
        <taxon>Eukaryota</taxon>
        <taxon>Sar</taxon>
        <taxon>Alveolata</taxon>
        <taxon>Ciliophora</taxon>
        <taxon>Intramacronucleata</taxon>
        <taxon>Spirotrichea</taxon>
        <taxon>Hypotrichia</taxon>
        <taxon>Euplotida</taxon>
        <taxon>Euplotidae</taxon>
        <taxon>Moneuplotes</taxon>
    </lineage>
</organism>